<dbReference type="InterPro" id="IPR056531">
    <property type="entry name" value="HVO_A0563_N"/>
</dbReference>
<evidence type="ECO:0000256" key="2">
    <source>
        <dbReference type="ARBA" id="ARBA00023163"/>
    </source>
</evidence>
<reference evidence="6 7" key="1">
    <citation type="journal article" date="2014" name="PLoS Genet.">
        <title>Phylogenetically driven sequencing of extremely halophilic archaea reveals strategies for static and dynamic osmo-response.</title>
        <authorList>
            <person name="Becker E.A."/>
            <person name="Seitzer P.M."/>
            <person name="Tritt A."/>
            <person name="Larsen D."/>
            <person name="Krusor M."/>
            <person name="Yao A.I."/>
            <person name="Wu D."/>
            <person name="Madern D."/>
            <person name="Eisen J.A."/>
            <person name="Darling A.E."/>
            <person name="Facciotti M.T."/>
        </authorList>
    </citation>
    <scope>NUCLEOTIDE SEQUENCE [LARGE SCALE GENOMIC DNA]</scope>
    <source>
        <strain evidence="6 7">JCM 13552</strain>
    </source>
</reference>
<sequence length="214" mass="24431">MHKAVFRIDGDSPYSQSTSGTDTEIKLWCNDHCDLLYVTGERQDDVIGHVRSEVGVDEQLEDDSGQFVITEDCLAEQAGDYIRPYLVANNCLLFPPWQYENGTKVVRVLALDPANLSSFYRDISSEYTVDVESKRKLTKVESETPVFSMRSQFPTLTDRQREVFLIAYEQGYYEIPRDTTTTEIADAVGIGRRTVEDHLRRAEEKFADLFAAHL</sequence>
<keyword evidence="6" id="KW-0238">DNA-binding</keyword>
<evidence type="ECO:0000256" key="3">
    <source>
        <dbReference type="SAM" id="MobiDB-lite"/>
    </source>
</evidence>
<dbReference type="STRING" id="1227457.C451_05800"/>
<dbReference type="Pfam" id="PF24280">
    <property type="entry name" value="HVO_A0563_N"/>
    <property type="match status" value="1"/>
</dbReference>
<dbReference type="PANTHER" id="PTHR34236:SF1">
    <property type="entry name" value="DIMETHYL SULFOXIDE REDUCTASE TRANSCRIPTIONAL ACTIVATOR"/>
    <property type="match status" value="1"/>
</dbReference>
<feature type="compositionally biased region" description="Basic and acidic residues" evidence="3">
    <location>
        <begin position="1"/>
        <end position="10"/>
    </location>
</feature>
<gene>
    <name evidence="6" type="ORF">C451_05800</name>
</gene>
<dbReference type="AlphaFoldDB" id="M0NAL8"/>
<name>M0NAL8_9EURY</name>
<feature type="domain" description="HVO-A0563 N-terminal" evidence="5">
    <location>
        <begin position="4"/>
        <end position="145"/>
    </location>
</feature>
<keyword evidence="7" id="KW-1185">Reference proteome</keyword>
<organism evidence="6 7">
    <name type="scientific">Halococcus thailandensis JCM 13552</name>
    <dbReference type="NCBI Taxonomy" id="1227457"/>
    <lineage>
        <taxon>Archaea</taxon>
        <taxon>Methanobacteriati</taxon>
        <taxon>Methanobacteriota</taxon>
        <taxon>Stenosarchaea group</taxon>
        <taxon>Halobacteria</taxon>
        <taxon>Halobacteriales</taxon>
        <taxon>Halococcaceae</taxon>
        <taxon>Halococcus</taxon>
    </lineage>
</organism>
<dbReference type="Pfam" id="PF04967">
    <property type="entry name" value="HTH_10"/>
    <property type="match status" value="1"/>
</dbReference>
<evidence type="ECO:0000259" key="5">
    <source>
        <dbReference type="Pfam" id="PF24280"/>
    </source>
</evidence>
<dbReference type="SUPFAM" id="SSF88659">
    <property type="entry name" value="Sigma3 and sigma4 domains of RNA polymerase sigma factors"/>
    <property type="match status" value="1"/>
</dbReference>
<dbReference type="eggNOG" id="arCOG02274">
    <property type="taxonomic scope" value="Archaea"/>
</dbReference>
<dbReference type="RefSeq" id="WP_007738584.1">
    <property type="nucleotide sequence ID" value="NZ_AOMF01000119.1"/>
</dbReference>
<dbReference type="GO" id="GO:0003677">
    <property type="term" value="F:DNA binding"/>
    <property type="evidence" value="ECO:0007669"/>
    <property type="project" value="UniProtKB-KW"/>
</dbReference>
<dbReference type="InterPro" id="IPR036388">
    <property type="entry name" value="WH-like_DNA-bd_sf"/>
</dbReference>
<dbReference type="EMBL" id="AOMF01000119">
    <property type="protein sequence ID" value="EMA54997.1"/>
    <property type="molecule type" value="Genomic_DNA"/>
</dbReference>
<dbReference type="Proteomes" id="UP000011680">
    <property type="component" value="Unassembled WGS sequence"/>
</dbReference>
<dbReference type="PANTHER" id="PTHR34236">
    <property type="entry name" value="DIMETHYL SULFOXIDE REDUCTASE TRANSCRIPTIONAL ACTIVATOR"/>
    <property type="match status" value="1"/>
</dbReference>
<feature type="region of interest" description="Disordered" evidence="3">
    <location>
        <begin position="1"/>
        <end position="20"/>
    </location>
</feature>
<evidence type="ECO:0000259" key="4">
    <source>
        <dbReference type="Pfam" id="PF04967"/>
    </source>
</evidence>
<feature type="domain" description="HTH bat-type" evidence="4">
    <location>
        <begin position="156"/>
        <end position="206"/>
    </location>
</feature>
<evidence type="ECO:0000313" key="7">
    <source>
        <dbReference type="Proteomes" id="UP000011680"/>
    </source>
</evidence>
<dbReference type="PATRIC" id="fig|1227457.3.peg.1028"/>
<accession>M0NAL8</accession>
<dbReference type="OrthoDB" id="27447at2157"/>
<keyword evidence="2" id="KW-0804">Transcription</keyword>
<dbReference type="InterPro" id="IPR007050">
    <property type="entry name" value="HTH_bacterioopsin"/>
</dbReference>
<dbReference type="Gene3D" id="1.10.10.10">
    <property type="entry name" value="Winged helix-like DNA-binding domain superfamily/Winged helix DNA-binding domain"/>
    <property type="match status" value="1"/>
</dbReference>
<protein>
    <submittedName>
        <fullName evidence="6">HTH DNA-binding protein</fullName>
    </submittedName>
</protein>
<proteinExistence type="predicted"/>
<evidence type="ECO:0000313" key="6">
    <source>
        <dbReference type="EMBL" id="EMA54997.1"/>
    </source>
</evidence>
<evidence type="ECO:0000256" key="1">
    <source>
        <dbReference type="ARBA" id="ARBA00023015"/>
    </source>
</evidence>
<comment type="caution">
    <text evidence="6">The sequence shown here is derived from an EMBL/GenBank/DDBJ whole genome shotgun (WGS) entry which is preliminary data.</text>
</comment>
<dbReference type="InterPro" id="IPR013324">
    <property type="entry name" value="RNA_pol_sigma_r3/r4-like"/>
</dbReference>
<keyword evidence="1" id="KW-0805">Transcription regulation</keyword>